<gene>
    <name evidence="11" type="ORF">J5N97_010783</name>
</gene>
<evidence type="ECO:0000256" key="1">
    <source>
        <dbReference type="ARBA" id="ARBA00004609"/>
    </source>
</evidence>
<evidence type="ECO:0000256" key="9">
    <source>
        <dbReference type="SAM" id="SignalP"/>
    </source>
</evidence>
<dbReference type="InterPro" id="IPR043325">
    <property type="entry name" value="LTSS"/>
</dbReference>
<evidence type="ECO:0000256" key="7">
    <source>
        <dbReference type="ARBA" id="ARBA00023288"/>
    </source>
</evidence>
<comment type="similarity">
    <text evidence="2">Belongs to the plant LTP family.</text>
</comment>
<keyword evidence="5" id="KW-1015">Disulfide bond</keyword>
<dbReference type="GO" id="GO:0005886">
    <property type="term" value="C:plasma membrane"/>
    <property type="evidence" value="ECO:0007669"/>
    <property type="project" value="UniProtKB-SubCell"/>
</dbReference>
<comment type="caution">
    <text evidence="11">The sequence shown here is derived from an EMBL/GenBank/DDBJ whole genome shotgun (WGS) entry which is preliminary data.</text>
</comment>
<feature type="compositionally biased region" description="Low complexity" evidence="8">
    <location>
        <begin position="130"/>
        <end position="164"/>
    </location>
</feature>
<keyword evidence="3" id="KW-0472">Membrane</keyword>
<keyword evidence="4 9" id="KW-0732">Signal</keyword>
<dbReference type="Gene3D" id="1.10.110.10">
    <property type="entry name" value="Plant lipid-transfer and hydrophobic proteins"/>
    <property type="match status" value="2"/>
</dbReference>
<keyword evidence="3" id="KW-0336">GPI-anchor</keyword>
<dbReference type="InterPro" id="IPR036312">
    <property type="entry name" value="Bifun_inhib/LTP/seed_sf"/>
</dbReference>
<organism evidence="11 12">
    <name type="scientific">Dioscorea zingiberensis</name>
    <dbReference type="NCBI Taxonomy" id="325984"/>
    <lineage>
        <taxon>Eukaryota</taxon>
        <taxon>Viridiplantae</taxon>
        <taxon>Streptophyta</taxon>
        <taxon>Embryophyta</taxon>
        <taxon>Tracheophyta</taxon>
        <taxon>Spermatophyta</taxon>
        <taxon>Magnoliopsida</taxon>
        <taxon>Liliopsida</taxon>
        <taxon>Dioscoreales</taxon>
        <taxon>Dioscoreaceae</taxon>
        <taxon>Dioscorea</taxon>
    </lineage>
</organism>
<feature type="signal peptide" evidence="9">
    <location>
        <begin position="1"/>
        <end position="21"/>
    </location>
</feature>
<evidence type="ECO:0000256" key="4">
    <source>
        <dbReference type="ARBA" id="ARBA00022729"/>
    </source>
</evidence>
<dbReference type="GO" id="GO:0098552">
    <property type="term" value="C:side of membrane"/>
    <property type="evidence" value="ECO:0007669"/>
    <property type="project" value="UniProtKB-KW"/>
</dbReference>
<dbReference type="OrthoDB" id="911994at2759"/>
<dbReference type="EMBL" id="JAGGNH010000002">
    <property type="protein sequence ID" value="KAJ0982528.1"/>
    <property type="molecule type" value="Genomic_DNA"/>
</dbReference>
<dbReference type="Proteomes" id="UP001085076">
    <property type="component" value="Miscellaneous, Linkage group lg02"/>
</dbReference>
<comment type="subcellular location">
    <subcellularLocation>
        <location evidence="1">Cell membrane</location>
        <topology evidence="1">Lipid-anchor</topology>
        <topology evidence="1">GPI-anchor</topology>
    </subcellularLocation>
</comment>
<reference evidence="11" key="2">
    <citation type="journal article" date="2022" name="Hortic Res">
        <title>The genome of Dioscorea zingiberensis sheds light on the biosynthesis, origin and evolution of the medicinally important diosgenin saponins.</title>
        <authorList>
            <person name="Li Y."/>
            <person name="Tan C."/>
            <person name="Li Z."/>
            <person name="Guo J."/>
            <person name="Li S."/>
            <person name="Chen X."/>
            <person name="Wang C."/>
            <person name="Dai X."/>
            <person name="Yang H."/>
            <person name="Song W."/>
            <person name="Hou L."/>
            <person name="Xu J."/>
            <person name="Tong Z."/>
            <person name="Xu A."/>
            <person name="Yuan X."/>
            <person name="Wang W."/>
            <person name="Yang Q."/>
            <person name="Chen L."/>
            <person name="Sun Z."/>
            <person name="Wang K."/>
            <person name="Pan B."/>
            <person name="Chen J."/>
            <person name="Bao Y."/>
            <person name="Liu F."/>
            <person name="Qi X."/>
            <person name="Gang D.R."/>
            <person name="Wen J."/>
            <person name="Li J."/>
        </authorList>
    </citation>
    <scope>NUCLEOTIDE SEQUENCE</scope>
    <source>
        <strain evidence="11">Dzin_1.0</strain>
    </source>
</reference>
<dbReference type="AlphaFoldDB" id="A0A9D5D021"/>
<name>A0A9D5D021_9LILI</name>
<dbReference type="PANTHER" id="PTHR33044">
    <property type="entry name" value="BIFUNCTIONAL INHIBITOR/LIPID-TRANSFER PROTEIN/SEED STORAGE 2S ALBUMIN SUPERFAMILY PROTEIN-RELATED"/>
    <property type="match status" value="1"/>
</dbReference>
<dbReference type="CDD" id="cd00010">
    <property type="entry name" value="AAI_LTSS"/>
    <property type="match status" value="2"/>
</dbReference>
<keyword evidence="7" id="KW-0449">Lipoprotein</keyword>
<feature type="compositionally biased region" description="Polar residues" evidence="8">
    <location>
        <begin position="167"/>
        <end position="179"/>
    </location>
</feature>
<dbReference type="SMART" id="SM00499">
    <property type="entry name" value="AAI"/>
    <property type="match status" value="2"/>
</dbReference>
<evidence type="ECO:0000256" key="8">
    <source>
        <dbReference type="SAM" id="MobiDB-lite"/>
    </source>
</evidence>
<reference evidence="11" key="1">
    <citation type="submission" date="2021-03" db="EMBL/GenBank/DDBJ databases">
        <authorList>
            <person name="Li Z."/>
            <person name="Yang C."/>
        </authorList>
    </citation>
    <scope>NUCLEOTIDE SEQUENCE</scope>
    <source>
        <strain evidence="11">Dzin_1.0</strain>
        <tissue evidence="11">Leaf</tissue>
    </source>
</reference>
<evidence type="ECO:0000313" key="12">
    <source>
        <dbReference type="Proteomes" id="UP001085076"/>
    </source>
</evidence>
<feature type="region of interest" description="Disordered" evidence="8">
    <location>
        <begin position="130"/>
        <end position="179"/>
    </location>
</feature>
<dbReference type="Pfam" id="PF14368">
    <property type="entry name" value="LTP_2"/>
    <property type="match status" value="2"/>
</dbReference>
<keyword evidence="6" id="KW-0325">Glycoprotein</keyword>
<evidence type="ECO:0000256" key="2">
    <source>
        <dbReference type="ARBA" id="ARBA00009748"/>
    </source>
</evidence>
<dbReference type="FunFam" id="1.10.110.10:FF:000001">
    <property type="entry name" value="Bifunctional inhibitor/lipid-transfer protein/seed storage 2S albumin superfamily protein"/>
    <property type="match status" value="1"/>
</dbReference>
<evidence type="ECO:0000313" key="11">
    <source>
        <dbReference type="EMBL" id="KAJ0982528.1"/>
    </source>
</evidence>
<evidence type="ECO:0000259" key="10">
    <source>
        <dbReference type="SMART" id="SM00499"/>
    </source>
</evidence>
<feature type="chain" id="PRO_5038845043" description="Bifunctional inhibitor/plant lipid transfer protein/seed storage helical domain-containing protein" evidence="9">
    <location>
        <begin position="22"/>
        <end position="370"/>
    </location>
</feature>
<protein>
    <recommendedName>
        <fullName evidence="10">Bifunctional inhibitor/plant lipid transfer protein/seed storage helical domain-containing protein</fullName>
    </recommendedName>
</protein>
<evidence type="ECO:0000256" key="3">
    <source>
        <dbReference type="ARBA" id="ARBA00022622"/>
    </source>
</evidence>
<evidence type="ECO:0000256" key="6">
    <source>
        <dbReference type="ARBA" id="ARBA00023180"/>
    </source>
</evidence>
<accession>A0A9D5D021</accession>
<proteinExistence type="inferred from homology"/>
<feature type="domain" description="Bifunctional inhibitor/plant lipid transfer protein/seed storage helical" evidence="10">
    <location>
        <begin position="26"/>
        <end position="106"/>
    </location>
</feature>
<feature type="domain" description="Bifunctional inhibitor/plant lipid transfer protein/seed storage helical" evidence="10">
    <location>
        <begin position="214"/>
        <end position="291"/>
    </location>
</feature>
<keyword evidence="12" id="KW-1185">Reference proteome</keyword>
<feature type="region of interest" description="Disordered" evidence="8">
    <location>
        <begin position="305"/>
        <end position="335"/>
    </location>
</feature>
<sequence>MSLSSLAVMIMAMLMAINVSGQQPTCMPAITSLSPCLGFISGNGTATAPSPVCCSQLASVLTSQAQCLCSVLNGTVAAQIGLVLNQTQALALPGACNLQAPQFSQCNAVAGAPAATPAISPVGAPAASVTPTAPAASVTPTTPSVSGNQSPATPSVPSTVPAAAGKGSNNVPSKTSQSSDGVLLKSVHPLVLKMKLAMVIVAMLCYRSLGQPNCIPFITSLSSCMGYIAGNATTPSSLCCSSFNDLVQTQAKCLCTVLNIGAAQLGIVMNQTQALTLPGVCSVTVPPLSQCNAAAGATQGAQVPSSSAIPLGPPASAGPTSPLKPSTPSVSAIPAGKTSTGTSSALISAKLCTPMLFLLIVFVSNFSNSH</sequence>
<evidence type="ECO:0000256" key="5">
    <source>
        <dbReference type="ARBA" id="ARBA00023157"/>
    </source>
</evidence>
<dbReference type="InterPro" id="IPR016140">
    <property type="entry name" value="Bifunc_inhib/LTP/seed_store"/>
</dbReference>
<dbReference type="SUPFAM" id="SSF47699">
    <property type="entry name" value="Bifunctional inhibitor/lipid-transfer protein/seed storage 2S albumin"/>
    <property type="match status" value="2"/>
</dbReference>